<proteinExistence type="predicted"/>
<evidence type="ECO:0000256" key="1">
    <source>
        <dbReference type="SAM" id="Coils"/>
    </source>
</evidence>
<dbReference type="RefSeq" id="WP_378753397.1">
    <property type="nucleotide sequence ID" value="NZ_JBHSSV010000015.1"/>
</dbReference>
<dbReference type="Proteomes" id="UP001597042">
    <property type="component" value="Unassembled WGS sequence"/>
</dbReference>
<gene>
    <name evidence="2" type="ORF">ACFQZV_12455</name>
</gene>
<keyword evidence="3" id="KW-1185">Reference proteome</keyword>
<evidence type="ECO:0000313" key="2">
    <source>
        <dbReference type="EMBL" id="MFD0782105.1"/>
    </source>
</evidence>
<name>A0ABW2ZU78_9MICO</name>
<comment type="caution">
    <text evidence="2">The sequence shown here is derived from an EMBL/GenBank/DDBJ whole genome shotgun (WGS) entry which is preliminary data.</text>
</comment>
<protein>
    <submittedName>
        <fullName evidence="2">Uncharacterized protein</fullName>
    </submittedName>
</protein>
<keyword evidence="1" id="KW-0175">Coiled coil</keyword>
<sequence>MNWLKRRLGAAIDWRVEEKLAEIRGRTDRLEHELRASNEHFGADYGYMRAEFDRIAPQVAALEYRMERITRLLDGVPSKDEALQRAELEHERARLRLELVAHYEERLRRLEVPGESAV</sequence>
<reference evidence="3" key="1">
    <citation type="journal article" date="2019" name="Int. J. Syst. Evol. Microbiol.">
        <title>The Global Catalogue of Microorganisms (GCM) 10K type strain sequencing project: providing services to taxonomists for standard genome sequencing and annotation.</title>
        <authorList>
            <consortium name="The Broad Institute Genomics Platform"/>
            <consortium name="The Broad Institute Genome Sequencing Center for Infectious Disease"/>
            <person name="Wu L."/>
            <person name="Ma J."/>
        </authorList>
    </citation>
    <scope>NUCLEOTIDE SEQUENCE [LARGE SCALE GENOMIC DNA]</scope>
    <source>
        <strain evidence="3">CCUG 50754</strain>
    </source>
</reference>
<organism evidence="2 3">
    <name type="scientific">Microbacterium koreense</name>
    <dbReference type="NCBI Taxonomy" id="323761"/>
    <lineage>
        <taxon>Bacteria</taxon>
        <taxon>Bacillati</taxon>
        <taxon>Actinomycetota</taxon>
        <taxon>Actinomycetes</taxon>
        <taxon>Micrococcales</taxon>
        <taxon>Microbacteriaceae</taxon>
        <taxon>Microbacterium</taxon>
    </lineage>
</organism>
<feature type="coiled-coil region" evidence="1">
    <location>
        <begin position="78"/>
        <end position="105"/>
    </location>
</feature>
<dbReference type="EMBL" id="JBHTIM010000001">
    <property type="protein sequence ID" value="MFD0782105.1"/>
    <property type="molecule type" value="Genomic_DNA"/>
</dbReference>
<evidence type="ECO:0000313" key="3">
    <source>
        <dbReference type="Proteomes" id="UP001597042"/>
    </source>
</evidence>
<accession>A0ABW2ZU78</accession>